<organism evidence="2 3">
    <name type="scientific">Hymenobacter lucidus</name>
    <dbReference type="NCBI Taxonomy" id="2880930"/>
    <lineage>
        <taxon>Bacteria</taxon>
        <taxon>Pseudomonadati</taxon>
        <taxon>Bacteroidota</taxon>
        <taxon>Cytophagia</taxon>
        <taxon>Cytophagales</taxon>
        <taxon>Hymenobacteraceae</taxon>
        <taxon>Hymenobacter</taxon>
    </lineage>
</organism>
<evidence type="ECO:0000259" key="1">
    <source>
        <dbReference type="Pfam" id="PF05838"/>
    </source>
</evidence>
<feature type="domain" description="TtsA-like Glycoside hydrolase family 108" evidence="1">
    <location>
        <begin position="11"/>
        <end position="116"/>
    </location>
</feature>
<dbReference type="Gene3D" id="1.20.141.10">
    <property type="entry name" value="Chitosanase, subunit A, domain 1"/>
    <property type="match status" value="1"/>
</dbReference>
<sequence length="224" mass="25162">MADFSHYYPVLLQNEGGYCNDPNDNGKETYCGISRVKNPTWSSWPNIDSMRLQYYAKHPLPDPHWDGLSAALKADTNLGVAVEHFYQDEYWNSLNLNQVKSQSVANQVADFGVNSGVARSAKTVQYLLQHTFGTPVPVDELSSPAGAAALNAVDAKAFYEQFIAMRRAYYDYLAASFTPAQAQAQPLASWHQFFRQELGAAPDHDKYDRYLAGWLNRTHEPFVA</sequence>
<gene>
    <name evidence="2" type="ORF">LGH74_05580</name>
</gene>
<dbReference type="Proteomes" id="UP001165296">
    <property type="component" value="Unassembled WGS sequence"/>
</dbReference>
<keyword evidence="3" id="KW-1185">Reference proteome</keyword>
<accession>A0ABS8AMK5</accession>
<reference evidence="2" key="1">
    <citation type="submission" date="2021-10" db="EMBL/GenBank/DDBJ databases">
        <authorList>
            <person name="Dean J.D."/>
            <person name="Kim M.K."/>
            <person name="Newey C.N."/>
            <person name="Stoker T.S."/>
            <person name="Thompson D.W."/>
            <person name="Grose J.H."/>
        </authorList>
    </citation>
    <scope>NUCLEOTIDE SEQUENCE</scope>
    <source>
        <strain evidence="2">BT178</strain>
    </source>
</reference>
<evidence type="ECO:0000313" key="2">
    <source>
        <dbReference type="EMBL" id="MCB2407438.1"/>
    </source>
</evidence>
<proteinExistence type="predicted"/>
<dbReference type="InterPro" id="IPR008565">
    <property type="entry name" value="TtsA-like_GH18_dom"/>
</dbReference>
<dbReference type="Pfam" id="PF05838">
    <property type="entry name" value="Glyco_hydro_108"/>
    <property type="match status" value="1"/>
</dbReference>
<evidence type="ECO:0000313" key="3">
    <source>
        <dbReference type="Proteomes" id="UP001165296"/>
    </source>
</evidence>
<protein>
    <recommendedName>
        <fullName evidence="1">TtsA-like Glycoside hydrolase family 108 domain-containing protein</fullName>
    </recommendedName>
</protein>
<comment type="caution">
    <text evidence="2">The sequence shown here is derived from an EMBL/GenBank/DDBJ whole genome shotgun (WGS) entry which is preliminary data.</text>
</comment>
<name>A0ABS8AMK5_9BACT</name>
<dbReference type="SUPFAM" id="SSF53955">
    <property type="entry name" value="Lysozyme-like"/>
    <property type="match status" value="1"/>
</dbReference>
<dbReference type="RefSeq" id="WP_226173223.1">
    <property type="nucleotide sequence ID" value="NZ_JAJADR010000001.1"/>
</dbReference>
<dbReference type="EMBL" id="JAJADR010000001">
    <property type="protein sequence ID" value="MCB2407438.1"/>
    <property type="molecule type" value="Genomic_DNA"/>
</dbReference>
<dbReference type="InterPro" id="IPR023346">
    <property type="entry name" value="Lysozyme-like_dom_sf"/>
</dbReference>